<reference evidence="1 2" key="1">
    <citation type="submission" date="2019-02" db="EMBL/GenBank/DDBJ databases">
        <title>Draft Genome Sequence of the Prevotella sp. BCRC 81118, Isolated from Human Feces.</title>
        <authorList>
            <person name="Huang C.-H."/>
        </authorList>
    </citation>
    <scope>NUCLEOTIDE SEQUENCE [LARGE SCALE GENOMIC DNA]</scope>
    <source>
        <strain evidence="1 2">BCRC 81118</strain>
    </source>
</reference>
<comment type="caution">
    <text evidence="1">The sequence shown here is derived from an EMBL/GenBank/DDBJ whole genome shotgun (WGS) entry which is preliminary data.</text>
</comment>
<name>A0A4Y8VS33_9BACT</name>
<accession>A0A4Y8VS33</accession>
<evidence type="ECO:0000313" key="1">
    <source>
        <dbReference type="EMBL" id="TFH83275.1"/>
    </source>
</evidence>
<dbReference type="Proteomes" id="UP000297872">
    <property type="component" value="Unassembled WGS sequence"/>
</dbReference>
<sequence>MVQSFAATIINAKHVSMAFCRQQQWLTNRQYTFPHGGWSHEHIDQDKQKENLLRRLLLFVEEGKHEQPTTIAMLQTRSILRQKASLHEKLKERRSRRFYLIQRGRSPFGEYNHQSIAI</sequence>
<organism evidence="1 2">
    <name type="scientific">Segatella hominis</name>
    <dbReference type="NCBI Taxonomy" id="2518605"/>
    <lineage>
        <taxon>Bacteria</taxon>
        <taxon>Pseudomonadati</taxon>
        <taxon>Bacteroidota</taxon>
        <taxon>Bacteroidia</taxon>
        <taxon>Bacteroidales</taxon>
        <taxon>Prevotellaceae</taxon>
        <taxon>Segatella</taxon>
    </lineage>
</organism>
<dbReference type="GeneID" id="302994488"/>
<gene>
    <name evidence="1" type="ORF">EXN75_04145</name>
</gene>
<dbReference type="RefSeq" id="WP_134842880.1">
    <property type="nucleotide sequence ID" value="NZ_SGVY01000007.1"/>
</dbReference>
<evidence type="ECO:0000313" key="2">
    <source>
        <dbReference type="Proteomes" id="UP000297872"/>
    </source>
</evidence>
<dbReference type="EMBL" id="SGVY01000007">
    <property type="protein sequence ID" value="TFH83275.1"/>
    <property type="molecule type" value="Genomic_DNA"/>
</dbReference>
<keyword evidence="2" id="KW-1185">Reference proteome</keyword>
<dbReference type="AlphaFoldDB" id="A0A4Y8VS33"/>
<protein>
    <submittedName>
        <fullName evidence="1">Uncharacterized protein</fullName>
    </submittedName>
</protein>
<proteinExistence type="predicted"/>